<dbReference type="Proteomes" id="UP000182977">
    <property type="component" value="Chromosome I"/>
</dbReference>
<evidence type="ECO:0000313" key="3">
    <source>
        <dbReference type="Proteomes" id="UP000182977"/>
    </source>
</evidence>
<accession>A0A1H2KZ25</accession>
<evidence type="ECO:0000313" key="2">
    <source>
        <dbReference type="EMBL" id="SDU73792.1"/>
    </source>
</evidence>
<feature type="signal peptide" evidence="1">
    <location>
        <begin position="1"/>
        <end position="27"/>
    </location>
</feature>
<protein>
    <submittedName>
        <fullName evidence="2">Uncharacterized protein</fullName>
    </submittedName>
</protein>
<reference evidence="3" key="1">
    <citation type="submission" date="2016-10" db="EMBL/GenBank/DDBJ databases">
        <authorList>
            <person name="Varghese N."/>
            <person name="Submissions S."/>
        </authorList>
    </citation>
    <scope>NUCLEOTIDE SEQUENCE [LARGE SCALE GENOMIC DNA]</scope>
    <source>
        <strain evidence="3">DSM 45079</strain>
    </source>
</reference>
<evidence type="ECO:0000256" key="1">
    <source>
        <dbReference type="SAM" id="SignalP"/>
    </source>
</evidence>
<dbReference type="AlphaFoldDB" id="A0A1H2KZ25"/>
<feature type="chain" id="PRO_5009278850" evidence="1">
    <location>
        <begin position="28"/>
        <end position="157"/>
    </location>
</feature>
<dbReference type="EMBL" id="LT629791">
    <property type="protein sequence ID" value="SDU73792.1"/>
    <property type="molecule type" value="Genomic_DNA"/>
</dbReference>
<proteinExistence type="predicted"/>
<gene>
    <name evidence="2" type="ORF">SAMN04488563_4609</name>
</gene>
<sequence>MYPRIAAALTAAAVIAATAGNAATALAAPDQAAPTSSAHAPSRQSSTLPAPTHLAGTTVAFADAPDLFFHWRLPDGVGRNVDFELYLGDSPTPFASSATHSPATTPYASFDWWRNTATLIEFPMPVGTYDITLRYRDQDGRLSAPSNPVRFTGLAYP</sequence>
<dbReference type="RefSeq" id="WP_046770006.1">
    <property type="nucleotide sequence ID" value="NZ_LBMC01000018.1"/>
</dbReference>
<keyword evidence="3" id="KW-1185">Reference proteome</keyword>
<dbReference type="STRING" id="419479.SAMN04488563_4609"/>
<organism evidence="2 3">
    <name type="scientific">Jiangella alkaliphila</name>
    <dbReference type="NCBI Taxonomy" id="419479"/>
    <lineage>
        <taxon>Bacteria</taxon>
        <taxon>Bacillati</taxon>
        <taxon>Actinomycetota</taxon>
        <taxon>Actinomycetes</taxon>
        <taxon>Jiangellales</taxon>
        <taxon>Jiangellaceae</taxon>
        <taxon>Jiangella</taxon>
    </lineage>
</organism>
<name>A0A1H2KZ25_9ACTN</name>
<keyword evidence="1" id="KW-0732">Signal</keyword>